<feature type="domain" description="Ketoreductase" evidence="4">
    <location>
        <begin position="4"/>
        <end position="190"/>
    </location>
</feature>
<dbReference type="InterPro" id="IPR057326">
    <property type="entry name" value="KR_dom"/>
</dbReference>
<dbReference type="Gene3D" id="3.40.50.720">
    <property type="entry name" value="NAD(P)-binding Rossmann-like Domain"/>
    <property type="match status" value="1"/>
</dbReference>
<dbReference type="GO" id="GO:0005737">
    <property type="term" value="C:cytoplasm"/>
    <property type="evidence" value="ECO:0007669"/>
    <property type="project" value="InterPro"/>
</dbReference>
<gene>
    <name evidence="5" type="ordered locus">Mmc1_1166</name>
</gene>
<dbReference type="FunFam" id="3.40.50.720:FF:000173">
    <property type="entry name" value="3-oxoacyl-[acyl-carrier protein] reductase"/>
    <property type="match status" value="1"/>
</dbReference>
<dbReference type="InterPro" id="IPR020904">
    <property type="entry name" value="Sc_DH/Rdtase_CS"/>
</dbReference>
<keyword evidence="6" id="KW-1185">Reference proteome</keyword>
<name>A0L6T4_MAGMM</name>
<dbReference type="PRINTS" id="PR00080">
    <property type="entry name" value="SDRFAMILY"/>
</dbReference>
<organism evidence="5 6">
    <name type="scientific">Magnetococcus marinus (strain ATCC BAA-1437 / JCM 17883 / MC-1)</name>
    <dbReference type="NCBI Taxonomy" id="156889"/>
    <lineage>
        <taxon>Bacteria</taxon>
        <taxon>Pseudomonadati</taxon>
        <taxon>Pseudomonadota</taxon>
        <taxon>Magnetococcia</taxon>
        <taxon>Magnetococcales</taxon>
        <taxon>Magnetococcaceae</taxon>
        <taxon>Magnetococcus</taxon>
    </lineage>
</organism>
<accession>A0L6T4</accession>
<dbReference type="GO" id="GO:0042619">
    <property type="term" value="P:poly-hydroxybutyrate biosynthetic process"/>
    <property type="evidence" value="ECO:0007669"/>
    <property type="project" value="InterPro"/>
</dbReference>
<evidence type="ECO:0000313" key="6">
    <source>
        <dbReference type="Proteomes" id="UP000002586"/>
    </source>
</evidence>
<dbReference type="GO" id="GO:0004316">
    <property type="term" value="F:3-oxoacyl-[acyl-carrier-protein] reductase (NADPH) activity"/>
    <property type="evidence" value="ECO:0007669"/>
    <property type="project" value="UniProtKB-EC"/>
</dbReference>
<dbReference type="eggNOG" id="COG1028">
    <property type="taxonomic scope" value="Bacteria"/>
</dbReference>
<dbReference type="PANTHER" id="PTHR42879:SF2">
    <property type="entry name" value="3-OXOACYL-[ACYL-CARRIER-PROTEIN] REDUCTASE FABG"/>
    <property type="match status" value="1"/>
</dbReference>
<evidence type="ECO:0000256" key="2">
    <source>
        <dbReference type="ARBA" id="ARBA00023002"/>
    </source>
</evidence>
<protein>
    <submittedName>
        <fullName evidence="5">3-oxoacyl-[acyl-carrier-protein] reductase</fullName>
        <ecNumber evidence="5">1.1.1.100</ecNumber>
    </submittedName>
</protein>
<evidence type="ECO:0000313" key="5">
    <source>
        <dbReference type="EMBL" id="ABK43677.1"/>
    </source>
</evidence>
<dbReference type="InterPro" id="IPR002347">
    <property type="entry name" value="SDR_fam"/>
</dbReference>
<dbReference type="GO" id="GO:0032787">
    <property type="term" value="P:monocarboxylic acid metabolic process"/>
    <property type="evidence" value="ECO:0007669"/>
    <property type="project" value="UniProtKB-ARBA"/>
</dbReference>
<comment type="similarity">
    <text evidence="1 3">Belongs to the short-chain dehydrogenases/reductases (SDR) family.</text>
</comment>
<dbReference type="OrthoDB" id="9804774at2"/>
<dbReference type="RefSeq" id="WP_011712832.1">
    <property type="nucleotide sequence ID" value="NC_008576.1"/>
</dbReference>
<reference evidence="6" key="1">
    <citation type="journal article" date="2009" name="Appl. Environ. Microbiol.">
        <title>Complete genome sequence of the chemolithoautotrophic marine magnetotactic coccus strain MC-1.</title>
        <authorList>
            <person name="Schubbe S."/>
            <person name="Williams T.J."/>
            <person name="Xie G."/>
            <person name="Kiss H.E."/>
            <person name="Brettin T.S."/>
            <person name="Martinez D."/>
            <person name="Ross C.A."/>
            <person name="Schuler D."/>
            <person name="Cox B.L."/>
            <person name="Nealson K.H."/>
            <person name="Bazylinski D.A."/>
        </authorList>
    </citation>
    <scope>NUCLEOTIDE SEQUENCE [LARGE SCALE GENOMIC DNA]</scope>
    <source>
        <strain evidence="6">ATCC BAA-1437 / JCM 17883 / MC-1</strain>
    </source>
</reference>
<dbReference type="SMART" id="SM00822">
    <property type="entry name" value="PKS_KR"/>
    <property type="match status" value="1"/>
</dbReference>
<dbReference type="CDD" id="cd05333">
    <property type="entry name" value="BKR_SDR_c"/>
    <property type="match status" value="1"/>
</dbReference>
<proteinExistence type="inferred from homology"/>
<dbReference type="PROSITE" id="PS00061">
    <property type="entry name" value="ADH_SHORT"/>
    <property type="match status" value="1"/>
</dbReference>
<dbReference type="AlphaFoldDB" id="A0L6T4"/>
<keyword evidence="2 5" id="KW-0560">Oxidoreductase</keyword>
<dbReference type="InterPro" id="IPR050259">
    <property type="entry name" value="SDR"/>
</dbReference>
<dbReference type="NCBIfam" id="TIGR01829">
    <property type="entry name" value="AcAcCoA_reduct"/>
    <property type="match status" value="1"/>
</dbReference>
<dbReference type="EMBL" id="CP000471">
    <property type="protein sequence ID" value="ABK43677.1"/>
    <property type="molecule type" value="Genomic_DNA"/>
</dbReference>
<dbReference type="PANTHER" id="PTHR42879">
    <property type="entry name" value="3-OXOACYL-(ACYL-CARRIER-PROTEIN) REDUCTASE"/>
    <property type="match status" value="1"/>
</dbReference>
<sequence length="247" mass="26858">MKDRVAMVSGGAGGIGTEIVRSLHAQGYKVASTCTVMECARVQQWKKERELEHVEVVMVEVDVRNYESCLKGVEEVESRLGPIDVLVNNAGITKDGVMKKMSPEQWQSVIDVNLTGTWNMTKAVLDGMLERQYGRIINISSVNGQKGQFGQVNYAAAKAGMHGITMSLAQEVARKGITVNTVSPGYIGTDMVMAIDEEIRNKIIATIPVGRLGKPEEIARLVTFLAAEESGFMTGADFSINGGMYTH</sequence>
<dbReference type="InterPro" id="IPR036291">
    <property type="entry name" value="NAD(P)-bd_dom_sf"/>
</dbReference>
<dbReference type="NCBIfam" id="NF009466">
    <property type="entry name" value="PRK12826.1-2"/>
    <property type="match status" value="1"/>
</dbReference>
<evidence type="ECO:0000256" key="3">
    <source>
        <dbReference type="RuleBase" id="RU000363"/>
    </source>
</evidence>
<dbReference type="SUPFAM" id="SSF51735">
    <property type="entry name" value="NAD(P)-binding Rossmann-fold domains"/>
    <property type="match status" value="1"/>
</dbReference>
<evidence type="ECO:0000259" key="4">
    <source>
        <dbReference type="SMART" id="SM00822"/>
    </source>
</evidence>
<dbReference type="HOGENOM" id="CLU_010194_1_3_5"/>
<dbReference type="NCBIfam" id="NF009464">
    <property type="entry name" value="PRK12824.1"/>
    <property type="match status" value="1"/>
</dbReference>
<dbReference type="Proteomes" id="UP000002586">
    <property type="component" value="Chromosome"/>
</dbReference>
<dbReference type="GO" id="GO:0018454">
    <property type="term" value="F:acetoacetyl-CoA reductase activity"/>
    <property type="evidence" value="ECO:0007669"/>
    <property type="project" value="InterPro"/>
</dbReference>
<evidence type="ECO:0000256" key="1">
    <source>
        <dbReference type="ARBA" id="ARBA00006484"/>
    </source>
</evidence>
<dbReference type="KEGG" id="mgm:Mmc1_1166"/>
<dbReference type="PRINTS" id="PR00081">
    <property type="entry name" value="GDHRDH"/>
</dbReference>
<dbReference type="Pfam" id="PF00106">
    <property type="entry name" value="adh_short"/>
    <property type="match status" value="1"/>
</dbReference>
<dbReference type="InterPro" id="IPR011283">
    <property type="entry name" value="Acetoacetyl-CoA_reductase"/>
</dbReference>
<dbReference type="EC" id="1.1.1.100" evidence="5"/>
<reference evidence="5 6" key="2">
    <citation type="journal article" date="2012" name="Int. J. Syst. Evol. Microbiol.">
        <title>Magnetococcus marinus gen. nov., sp. nov., a marine, magnetotactic bacterium that represents a novel lineage (Magnetococcaceae fam. nov.; Magnetococcales ord. nov.) at the base of the Alphaproteobacteria.</title>
        <authorList>
            <person name="Bazylinski D.A."/>
            <person name="Williams T.J."/>
            <person name="Lefevre C.T."/>
            <person name="Berg R.J."/>
            <person name="Zhang C.L."/>
            <person name="Bowser S.S."/>
            <person name="Dean A.J."/>
            <person name="Beveridge T.J."/>
        </authorList>
    </citation>
    <scope>NUCLEOTIDE SEQUENCE [LARGE SCALE GENOMIC DNA]</scope>
    <source>
        <strain evidence="6">ATCC BAA-1437 / JCM 17883 / MC-1</strain>
    </source>
</reference>
<dbReference type="STRING" id="156889.Mmc1_1166"/>